<name>A0AAJ7P9C9_9ACAR</name>
<evidence type="ECO:0000313" key="3">
    <source>
        <dbReference type="RefSeq" id="XP_018494353.1"/>
    </source>
</evidence>
<feature type="domain" description="MULE transposase" evidence="1">
    <location>
        <begin position="157"/>
        <end position="251"/>
    </location>
</feature>
<dbReference type="Proteomes" id="UP000694867">
    <property type="component" value="Unplaced"/>
</dbReference>
<dbReference type="GeneID" id="108864006"/>
<evidence type="ECO:0000313" key="2">
    <source>
        <dbReference type="Proteomes" id="UP000694867"/>
    </source>
</evidence>
<dbReference type="RefSeq" id="XP_018494353.1">
    <property type="nucleotide sequence ID" value="XM_018638837.1"/>
</dbReference>
<sequence length="342" mass="37965">MYKTATILCKASIYTRLSTGEVVRTAGVHSGPPDPSAVEVARLTTKIKRRCEESNETPSALVDSVLSTATTATLGRLLPPPTISRLINRHRNAFSGAPSNPACRASIVLSEQYRMYESEPGTFENFLVADTGVGDEYRIMIFGRESTKSRIGHVDKLYVDGTFNLAPPLFAQVSVILAERSRCVTPVAYALLPDKTGETYTRMLRLVKEAWPALNPSSVVMDYERAMVNAIREFFPMDVSIHGCFFHLVKNVKLRVAREGLWSRYTSDDSFSLKARMIAALAFVVPTEIDNAVSELAPVLPAELIPVLNYFEDVYIGRLNGVRPDGTLIRRAPQFPIEMWSV</sequence>
<accession>A0AAJ7P9C9</accession>
<dbReference type="AlphaFoldDB" id="A0AAJ7P9C9"/>
<keyword evidence="2" id="KW-1185">Reference proteome</keyword>
<gene>
    <name evidence="3" type="primary">LOC108864006</name>
</gene>
<dbReference type="KEGG" id="goe:108864006"/>
<evidence type="ECO:0000259" key="1">
    <source>
        <dbReference type="Pfam" id="PF10551"/>
    </source>
</evidence>
<organism evidence="2 3">
    <name type="scientific">Galendromus occidentalis</name>
    <name type="common">western predatory mite</name>
    <dbReference type="NCBI Taxonomy" id="34638"/>
    <lineage>
        <taxon>Eukaryota</taxon>
        <taxon>Metazoa</taxon>
        <taxon>Ecdysozoa</taxon>
        <taxon>Arthropoda</taxon>
        <taxon>Chelicerata</taxon>
        <taxon>Arachnida</taxon>
        <taxon>Acari</taxon>
        <taxon>Parasitiformes</taxon>
        <taxon>Mesostigmata</taxon>
        <taxon>Gamasina</taxon>
        <taxon>Phytoseioidea</taxon>
        <taxon>Phytoseiidae</taxon>
        <taxon>Typhlodrominae</taxon>
        <taxon>Galendromus</taxon>
    </lineage>
</organism>
<protein>
    <submittedName>
        <fullName evidence="3">Uncharacterized protein LOC108864006</fullName>
    </submittedName>
</protein>
<dbReference type="Pfam" id="PF10551">
    <property type="entry name" value="MULE"/>
    <property type="match status" value="1"/>
</dbReference>
<reference evidence="3" key="1">
    <citation type="submission" date="2025-08" db="UniProtKB">
        <authorList>
            <consortium name="RefSeq"/>
        </authorList>
    </citation>
    <scope>IDENTIFICATION</scope>
</reference>
<dbReference type="InterPro" id="IPR018289">
    <property type="entry name" value="MULE_transposase_dom"/>
</dbReference>
<proteinExistence type="predicted"/>